<sequence length="283" mass="29693">MMKSELYKQKIPSILIDLVSAKIVLRQTLNRGIKSVQNVATGQTRVGAGIALLDPHLIGIGIDGDNVSHVETHSGTDYRSKLFPNTPDGGGFRVLVGLHLLGEGSAALADVAVGQLLVRLDEELAMLAGDADEDNLDGANGRGGIGEGNFALGKFEPEVVDVLGAGLDAPGGEAIGGKTRFEPVGEGLRGGEAVAARRKGGVDVVVVVRDMAGILRRRRGKGQRLEATWGLEDDTKKHTERAVRRRSGREGRFVSGCGGGNISTAAIRRVLGAGDWEVHAGKL</sequence>
<accession>A0A371EUC8</accession>
<feature type="non-terminal residue" evidence="1">
    <location>
        <position position="1"/>
    </location>
</feature>
<proteinExistence type="predicted"/>
<dbReference type="AlphaFoldDB" id="A0A371EUC8"/>
<comment type="caution">
    <text evidence="1">The sequence shown here is derived from an EMBL/GenBank/DDBJ whole genome shotgun (WGS) entry which is preliminary data.</text>
</comment>
<gene>
    <name evidence="1" type="ORF">CR513_51268</name>
</gene>
<reference evidence="1" key="1">
    <citation type="submission" date="2018-05" db="EMBL/GenBank/DDBJ databases">
        <title>Draft genome of Mucuna pruriens seed.</title>
        <authorList>
            <person name="Nnadi N.E."/>
            <person name="Vos R."/>
            <person name="Hasami M.H."/>
            <person name="Devisetty U.K."/>
            <person name="Aguiy J.C."/>
        </authorList>
    </citation>
    <scope>NUCLEOTIDE SEQUENCE [LARGE SCALE GENOMIC DNA]</scope>
    <source>
        <strain evidence="1">JCA_2017</strain>
    </source>
</reference>
<dbReference type="Proteomes" id="UP000257109">
    <property type="component" value="Unassembled WGS sequence"/>
</dbReference>
<name>A0A371EUC8_MUCPR</name>
<evidence type="ECO:0000313" key="1">
    <source>
        <dbReference type="EMBL" id="RDX69596.1"/>
    </source>
</evidence>
<dbReference type="EMBL" id="QJKJ01012041">
    <property type="protein sequence ID" value="RDX69596.1"/>
    <property type="molecule type" value="Genomic_DNA"/>
</dbReference>
<keyword evidence="2" id="KW-1185">Reference proteome</keyword>
<evidence type="ECO:0000313" key="2">
    <source>
        <dbReference type="Proteomes" id="UP000257109"/>
    </source>
</evidence>
<organism evidence="1 2">
    <name type="scientific">Mucuna pruriens</name>
    <name type="common">Velvet bean</name>
    <name type="synonym">Dolichos pruriens</name>
    <dbReference type="NCBI Taxonomy" id="157652"/>
    <lineage>
        <taxon>Eukaryota</taxon>
        <taxon>Viridiplantae</taxon>
        <taxon>Streptophyta</taxon>
        <taxon>Embryophyta</taxon>
        <taxon>Tracheophyta</taxon>
        <taxon>Spermatophyta</taxon>
        <taxon>Magnoliopsida</taxon>
        <taxon>eudicotyledons</taxon>
        <taxon>Gunneridae</taxon>
        <taxon>Pentapetalae</taxon>
        <taxon>rosids</taxon>
        <taxon>fabids</taxon>
        <taxon>Fabales</taxon>
        <taxon>Fabaceae</taxon>
        <taxon>Papilionoideae</taxon>
        <taxon>50 kb inversion clade</taxon>
        <taxon>NPAAA clade</taxon>
        <taxon>indigoferoid/millettioid clade</taxon>
        <taxon>Phaseoleae</taxon>
        <taxon>Mucuna</taxon>
    </lineage>
</organism>
<protein>
    <submittedName>
        <fullName evidence="1">Uncharacterized protein</fullName>
    </submittedName>
</protein>